<dbReference type="EMBL" id="JANBPT010000220">
    <property type="protein sequence ID" value="KAJ1925510.1"/>
    <property type="molecule type" value="Genomic_DNA"/>
</dbReference>
<gene>
    <name evidence="4" type="ORF">IWQ60_004522</name>
</gene>
<evidence type="ECO:0000313" key="5">
    <source>
        <dbReference type="Proteomes" id="UP001150569"/>
    </source>
</evidence>
<feature type="transmembrane region" description="Helical" evidence="3">
    <location>
        <begin position="331"/>
        <end position="352"/>
    </location>
</feature>
<feature type="transmembrane region" description="Helical" evidence="3">
    <location>
        <begin position="298"/>
        <end position="319"/>
    </location>
</feature>
<evidence type="ECO:0000256" key="2">
    <source>
        <dbReference type="ARBA" id="ARBA00006727"/>
    </source>
</evidence>
<protein>
    <submittedName>
        <fullName evidence="4">Uncharacterized protein</fullName>
    </submittedName>
</protein>
<feature type="transmembrane region" description="Helical" evidence="3">
    <location>
        <begin position="364"/>
        <end position="383"/>
    </location>
</feature>
<dbReference type="InterPro" id="IPR011701">
    <property type="entry name" value="MFS"/>
</dbReference>
<dbReference type="SUPFAM" id="SSF103473">
    <property type="entry name" value="MFS general substrate transporter"/>
    <property type="match status" value="1"/>
</dbReference>
<evidence type="ECO:0000313" key="4">
    <source>
        <dbReference type="EMBL" id="KAJ1925510.1"/>
    </source>
</evidence>
<feature type="transmembrane region" description="Helical" evidence="3">
    <location>
        <begin position="66"/>
        <end position="88"/>
    </location>
</feature>
<dbReference type="InterPro" id="IPR050327">
    <property type="entry name" value="Proton-linked_MCT"/>
</dbReference>
<keyword evidence="5" id="KW-1185">Reference proteome</keyword>
<dbReference type="Gene3D" id="1.20.1250.20">
    <property type="entry name" value="MFS general substrate transporter like domains"/>
    <property type="match status" value="2"/>
</dbReference>
<feature type="transmembrane region" description="Helical" evidence="3">
    <location>
        <begin position="425"/>
        <end position="448"/>
    </location>
</feature>
<keyword evidence="3" id="KW-0812">Transmembrane</keyword>
<feature type="transmembrane region" description="Helical" evidence="3">
    <location>
        <begin position="218"/>
        <end position="238"/>
    </location>
</feature>
<organism evidence="4 5">
    <name type="scientific">Tieghemiomyces parasiticus</name>
    <dbReference type="NCBI Taxonomy" id="78921"/>
    <lineage>
        <taxon>Eukaryota</taxon>
        <taxon>Fungi</taxon>
        <taxon>Fungi incertae sedis</taxon>
        <taxon>Zoopagomycota</taxon>
        <taxon>Kickxellomycotina</taxon>
        <taxon>Dimargaritomycetes</taxon>
        <taxon>Dimargaritales</taxon>
        <taxon>Dimargaritaceae</taxon>
        <taxon>Tieghemiomyces</taxon>
    </lineage>
</organism>
<feature type="transmembrane region" description="Helical" evidence="3">
    <location>
        <begin position="134"/>
        <end position="154"/>
    </location>
</feature>
<dbReference type="GO" id="GO:0016020">
    <property type="term" value="C:membrane"/>
    <property type="evidence" value="ECO:0007669"/>
    <property type="project" value="UniProtKB-SubCell"/>
</dbReference>
<dbReference type="Pfam" id="PF07690">
    <property type="entry name" value="MFS_1"/>
    <property type="match status" value="1"/>
</dbReference>
<feature type="transmembrane region" description="Helical" evidence="3">
    <location>
        <begin position="389"/>
        <end position="413"/>
    </location>
</feature>
<dbReference type="InterPro" id="IPR036259">
    <property type="entry name" value="MFS_trans_sf"/>
</dbReference>
<accession>A0A9W8DTU4</accession>
<evidence type="ECO:0000256" key="3">
    <source>
        <dbReference type="SAM" id="Phobius"/>
    </source>
</evidence>
<comment type="subcellular location">
    <subcellularLocation>
        <location evidence="1">Membrane</location>
        <topology evidence="1">Multi-pass membrane protein</topology>
    </subcellularLocation>
</comment>
<sequence length="555" mass="61642">MTAAMFMSSNNNSTANLHHEASAQPTKRANFFVRALLRHFGDAEYVRTPEQIQRERTFFGFEFKPWFIVPFCVLTQFCCGSMYSWSIYNQPIDQLIYGDPQADMAPTTFYITVGSFGFTSAILGPWLERNAPRLSLSIGTTLFFLGNLITALGLHLRLIALVYIGYGLVGGAGIGSSYVVTVSVVTKWFPSSRGFASGMAVCGFGAGSIAFAKIPPTFMNIIGLARTFAIMGTVYFVVMMLCAQVMRLPPPGHNINGLIIDSARTNPKNPDHPYETEVVDDRPTIRISLIQALTSRDFWLLYFVFMANQLFGLVVISRLSNMTQSLFRINANTAATIVSIDGGFNLFGRIFFATISDLIGRKVTFGLMLGAQCIVLGFFPGTIEHHTEWAYLLISWVGTSCYGGGFSVIPAFLSDMFGPNNISACHGLILTAWSIAAIGGGVLFTTLYDYHTAQHLSPSAVYASNIWWIFGVACGGFFLIFFIRSLLRDRLFPAVPGQIFRLRIFGRTVRAVRANGFTIEILTREQEDNEWEEYLMLCIIKLRLVKNETYAQAPF</sequence>
<feature type="transmembrane region" description="Helical" evidence="3">
    <location>
        <begin position="108"/>
        <end position="127"/>
    </location>
</feature>
<dbReference type="AlphaFoldDB" id="A0A9W8DTU4"/>
<keyword evidence="3" id="KW-1133">Transmembrane helix</keyword>
<dbReference type="Proteomes" id="UP001150569">
    <property type="component" value="Unassembled WGS sequence"/>
</dbReference>
<dbReference type="PANTHER" id="PTHR11360:SF317">
    <property type="entry name" value="MAJOR FACILITATOR SUPERFAMILY (MFS) PROFILE DOMAIN-CONTAINING PROTEIN-RELATED"/>
    <property type="match status" value="1"/>
</dbReference>
<feature type="transmembrane region" description="Helical" evidence="3">
    <location>
        <begin position="160"/>
        <end position="182"/>
    </location>
</feature>
<dbReference type="GO" id="GO:0022857">
    <property type="term" value="F:transmembrane transporter activity"/>
    <property type="evidence" value="ECO:0007669"/>
    <property type="project" value="InterPro"/>
</dbReference>
<comment type="caution">
    <text evidence="4">The sequence shown here is derived from an EMBL/GenBank/DDBJ whole genome shotgun (WGS) entry which is preliminary data.</text>
</comment>
<feature type="transmembrane region" description="Helical" evidence="3">
    <location>
        <begin position="460"/>
        <end position="483"/>
    </location>
</feature>
<dbReference type="CDD" id="cd17353">
    <property type="entry name" value="MFS_OFA_like"/>
    <property type="match status" value="1"/>
</dbReference>
<name>A0A9W8DTU4_9FUNG</name>
<proteinExistence type="inferred from homology"/>
<dbReference type="OrthoDB" id="410267at2759"/>
<keyword evidence="3" id="KW-0472">Membrane</keyword>
<feature type="transmembrane region" description="Helical" evidence="3">
    <location>
        <begin position="194"/>
        <end position="212"/>
    </location>
</feature>
<comment type="similarity">
    <text evidence="2">Belongs to the major facilitator superfamily. Monocarboxylate porter (TC 2.A.1.13) family.</text>
</comment>
<dbReference type="PANTHER" id="PTHR11360">
    <property type="entry name" value="MONOCARBOXYLATE TRANSPORTER"/>
    <property type="match status" value="1"/>
</dbReference>
<evidence type="ECO:0000256" key="1">
    <source>
        <dbReference type="ARBA" id="ARBA00004141"/>
    </source>
</evidence>
<reference evidence="4" key="1">
    <citation type="submission" date="2022-07" db="EMBL/GenBank/DDBJ databases">
        <title>Phylogenomic reconstructions and comparative analyses of Kickxellomycotina fungi.</title>
        <authorList>
            <person name="Reynolds N.K."/>
            <person name="Stajich J.E."/>
            <person name="Barry K."/>
            <person name="Grigoriev I.V."/>
            <person name="Crous P."/>
            <person name="Smith M.E."/>
        </authorList>
    </citation>
    <scope>NUCLEOTIDE SEQUENCE</scope>
    <source>
        <strain evidence="4">RSA 861</strain>
    </source>
</reference>